<reference evidence="6" key="1">
    <citation type="submission" date="2018-03" db="EMBL/GenBank/DDBJ databases">
        <authorList>
            <person name="Guldener U."/>
        </authorList>
    </citation>
    <scope>NUCLEOTIDE SEQUENCE</scope>
</reference>
<protein>
    <submittedName>
        <fullName evidence="6">Related to flavin depend monooxygenase that catalyses the oxidation of rubrofusarin to 9-hydroxyrubrofusarin</fullName>
    </submittedName>
</protein>
<keyword evidence="2" id="KW-0285">Flavoprotein</keyword>
<evidence type="ECO:0000256" key="3">
    <source>
        <dbReference type="ARBA" id="ARBA00022827"/>
    </source>
</evidence>
<evidence type="ECO:0000313" key="7">
    <source>
        <dbReference type="Proteomes" id="UP001187682"/>
    </source>
</evidence>
<dbReference type="InterPro" id="IPR020946">
    <property type="entry name" value="Flavin_mOase-like"/>
</dbReference>
<keyword evidence="5" id="KW-0560">Oxidoreductase</keyword>
<dbReference type="PRINTS" id="PR00370">
    <property type="entry name" value="FMOXYGENASE"/>
</dbReference>
<keyword evidence="7" id="KW-1185">Reference proteome</keyword>
<keyword evidence="3" id="KW-0274">FAD</keyword>
<dbReference type="Proteomes" id="UP001187682">
    <property type="component" value="Unassembled WGS sequence"/>
</dbReference>
<dbReference type="InterPro" id="IPR050346">
    <property type="entry name" value="FMO-like"/>
</dbReference>
<evidence type="ECO:0000313" key="6">
    <source>
        <dbReference type="EMBL" id="SPO07500.1"/>
    </source>
</evidence>
<evidence type="ECO:0000256" key="2">
    <source>
        <dbReference type="ARBA" id="ARBA00022630"/>
    </source>
</evidence>
<organism evidence="6 7">
    <name type="scientific">Cephalotrichum gorgonifer</name>
    <dbReference type="NCBI Taxonomy" id="2041049"/>
    <lineage>
        <taxon>Eukaryota</taxon>
        <taxon>Fungi</taxon>
        <taxon>Dikarya</taxon>
        <taxon>Ascomycota</taxon>
        <taxon>Pezizomycotina</taxon>
        <taxon>Sordariomycetes</taxon>
        <taxon>Hypocreomycetidae</taxon>
        <taxon>Microascales</taxon>
        <taxon>Microascaceae</taxon>
        <taxon>Cephalotrichum</taxon>
    </lineage>
</organism>
<dbReference type="PANTHER" id="PTHR23023">
    <property type="entry name" value="DIMETHYLANILINE MONOOXYGENASE"/>
    <property type="match status" value="1"/>
</dbReference>
<comment type="caution">
    <text evidence="6">The sequence shown here is derived from an EMBL/GenBank/DDBJ whole genome shotgun (WGS) entry which is preliminary data.</text>
</comment>
<accession>A0AAE8T025</accession>
<dbReference type="PIRSF" id="PIRSF000332">
    <property type="entry name" value="FMO"/>
    <property type="match status" value="1"/>
</dbReference>
<dbReference type="Gene3D" id="3.50.50.60">
    <property type="entry name" value="FAD/NAD(P)-binding domain"/>
    <property type="match status" value="1"/>
</dbReference>
<comment type="similarity">
    <text evidence="1">Belongs to the FMO family.</text>
</comment>
<name>A0AAE8T025_9PEZI</name>
<keyword evidence="4" id="KW-0521">NADP</keyword>
<dbReference type="AlphaFoldDB" id="A0AAE8T025"/>
<dbReference type="Pfam" id="PF00743">
    <property type="entry name" value="FMO-like"/>
    <property type="match status" value="1"/>
</dbReference>
<dbReference type="GO" id="GO:0050660">
    <property type="term" value="F:flavin adenine dinucleotide binding"/>
    <property type="evidence" value="ECO:0007669"/>
    <property type="project" value="InterPro"/>
</dbReference>
<proteinExistence type="inferred from homology"/>
<evidence type="ECO:0000256" key="4">
    <source>
        <dbReference type="ARBA" id="ARBA00022857"/>
    </source>
</evidence>
<dbReference type="GO" id="GO:0050661">
    <property type="term" value="F:NADP binding"/>
    <property type="evidence" value="ECO:0007669"/>
    <property type="project" value="InterPro"/>
</dbReference>
<gene>
    <name evidence="6" type="ORF">DNG_10194</name>
</gene>
<sequence>MEPTNKRTTVAVIGLGALGLVAVKNLIEEGFRVTGFDGNEFVGGLWHYTDDDRTSVLKTTVINISAERGCYTDFPFPKDAPPHVHAHHVEKYLEDYTDHFQLRPLLRLSTRVKNVSPPGEAGKWAVTLEGTGEVEYFDKVVIATGINQVPVVPDIPGIEQFAGRCLHSRSYKSPEPFKGRKVLIVGFGSTGADTATTLVGYADKIYVSHRNGVMIVPRKSKGVATDHVITERADRIIGLLERFAPRLAERMVNSFLKRLQDSSFTIRPEWKLSPEPSYKESIPIISDEIVRVLEDGSVSPVGGVRAVVAPDTVELSDGTRLVVDTIIYCTGYRMDFGLLDPSVDPGRETTGWADLPGASACPFPKLYRGLFSLDYPDSLAILGCAILPSPAFQLYDVATMVVAQVWGGKSELPPLEEMRRAADEHVRMVCSVAEKRKVLNPGSVDGPEWMAWANNMTGTGVDTHLGWGWKGIKFWLTNWRLCGILMGGVLSPHSFRLFETGKRRRWDGAEEEIWRVNKKVKELREKT</sequence>
<keyword evidence="6" id="KW-0503">Monooxygenase</keyword>
<evidence type="ECO:0000256" key="1">
    <source>
        <dbReference type="ARBA" id="ARBA00009183"/>
    </source>
</evidence>
<dbReference type="InterPro" id="IPR000960">
    <property type="entry name" value="Flavin_mOase"/>
</dbReference>
<dbReference type="SUPFAM" id="SSF51905">
    <property type="entry name" value="FAD/NAD(P)-binding domain"/>
    <property type="match status" value="2"/>
</dbReference>
<evidence type="ECO:0000256" key="5">
    <source>
        <dbReference type="ARBA" id="ARBA00023002"/>
    </source>
</evidence>
<dbReference type="GO" id="GO:0004499">
    <property type="term" value="F:N,N-dimethylaniline monooxygenase activity"/>
    <property type="evidence" value="ECO:0007669"/>
    <property type="project" value="InterPro"/>
</dbReference>
<dbReference type="InterPro" id="IPR036188">
    <property type="entry name" value="FAD/NAD-bd_sf"/>
</dbReference>
<dbReference type="EMBL" id="ONZQ02000021">
    <property type="protein sequence ID" value="SPO07500.1"/>
    <property type="molecule type" value="Genomic_DNA"/>
</dbReference>